<reference evidence="3" key="1">
    <citation type="journal article" date="2014" name="Proc. Natl. Acad. Sci. U.S.A.">
        <title>Extensive sampling of basidiomycete genomes demonstrates inadequacy of the white-rot/brown-rot paradigm for wood decay fungi.</title>
        <authorList>
            <person name="Riley R."/>
            <person name="Salamov A.A."/>
            <person name="Brown D.W."/>
            <person name="Nagy L.G."/>
            <person name="Floudas D."/>
            <person name="Held B.W."/>
            <person name="Levasseur A."/>
            <person name="Lombard V."/>
            <person name="Morin E."/>
            <person name="Otillar R."/>
            <person name="Lindquist E.A."/>
            <person name="Sun H."/>
            <person name="LaButti K.M."/>
            <person name="Schmutz J."/>
            <person name="Jabbour D."/>
            <person name="Luo H."/>
            <person name="Baker S.E."/>
            <person name="Pisabarro A.G."/>
            <person name="Walton J.D."/>
            <person name="Blanchette R.A."/>
            <person name="Henrissat B."/>
            <person name="Martin F."/>
            <person name="Cullen D."/>
            <person name="Hibbett D.S."/>
            <person name="Grigoriev I.V."/>
        </authorList>
    </citation>
    <scope>NUCLEOTIDE SEQUENCE [LARGE SCALE GENOMIC DNA]</scope>
    <source>
        <strain evidence="3">MUCL 33604</strain>
    </source>
</reference>
<feature type="region of interest" description="Disordered" evidence="1">
    <location>
        <begin position="1029"/>
        <end position="1078"/>
    </location>
</feature>
<organism evidence="2 3">
    <name type="scientific">Jaapia argillacea MUCL 33604</name>
    <dbReference type="NCBI Taxonomy" id="933084"/>
    <lineage>
        <taxon>Eukaryota</taxon>
        <taxon>Fungi</taxon>
        <taxon>Dikarya</taxon>
        <taxon>Basidiomycota</taxon>
        <taxon>Agaricomycotina</taxon>
        <taxon>Agaricomycetes</taxon>
        <taxon>Agaricomycetidae</taxon>
        <taxon>Jaapiales</taxon>
        <taxon>Jaapiaceae</taxon>
        <taxon>Jaapia</taxon>
    </lineage>
</organism>
<dbReference type="InterPro" id="IPR041078">
    <property type="entry name" value="Plavaka"/>
</dbReference>
<dbReference type="InParanoid" id="A0A067PIC1"/>
<dbReference type="Proteomes" id="UP000027265">
    <property type="component" value="Unassembled WGS sequence"/>
</dbReference>
<proteinExistence type="predicted"/>
<name>A0A067PIC1_9AGAM</name>
<gene>
    <name evidence="2" type="ORF">JAAARDRAFT_696959</name>
</gene>
<dbReference type="OrthoDB" id="2687259at2759"/>
<accession>A0A067PIC1</accession>
<dbReference type="AlphaFoldDB" id="A0A067PIC1"/>
<dbReference type="STRING" id="933084.A0A067PIC1"/>
<feature type="compositionally biased region" description="Acidic residues" evidence="1">
    <location>
        <begin position="1043"/>
        <end position="1056"/>
    </location>
</feature>
<evidence type="ECO:0000313" key="3">
    <source>
        <dbReference type="Proteomes" id="UP000027265"/>
    </source>
</evidence>
<keyword evidence="3" id="KW-1185">Reference proteome</keyword>
<sequence length="1078" mass="122979">MPNCPGCGQRYSQKRHLTQHRKTCRQVEENARQSFEAERIRLIDNSHKRRRLDPRVVHVSTVESGVRRSRRERRQTWKVRDALPDGPGTVRTVANRFGLSRLYRGRPTSVPDATLEANSYRVPTSAIAGSTPQRSIRQIITPYPNLNAWRYDHHFWMKGSKKSQMDQDSLLKDVLTRDDFDTRDLIGVNFKKINDQLKTGTPWSEEGGWREQSITIGIPTGKKPTQTSRCEDAAAQRRINRHEPLEDPPVEHAIEGVHFAIPGFHTRSICEVIIETASSDPAARDFHWHPFLLQHTPPGTNNPPETVHGEIYTSQAFRDLDQELQSSLPEPDCDLPRVVVALMFWSDATHLAQFGQSKAWPWYLYFGNQSKFPKIPDEIQDFIRDLKAGKAASKQLMTHCRREIFQAGWDILLDEEFMHAYVHGIIVDCIDGIRRRIYPRILTYSADYPEKMLIATLRDKGRCPCPRCLVTFDTIPSLGTPCDWEARDTDMRADSEARQQLVVNARKLIYKQGYVVTSEHVDALLKEQSLVPTRLLLLGFNIFAMLVVDLLHEFELGVFRQVFPFGSSTIRRFDANVSEKKKLAGHDYEDILQCAMPCFDGLFPEPHNVIIQDLLFVLGYWHFLAKLRMHTDSSLVVLDDTTTALGMELRRFESTTCRAFVTKETEAECAARGRAEAQQVARFGQAPTGVAQPAGRRQRQFNLRTIKTHALGDYVKTIKTYGTSDSYSTQPGELEHRRVKARNCRVSQADVIGGLVKLDALETTMHSMAHELQLAGVDIPGVPRQAILTPILQPEDHHHIAAEQGAKNRIYLPEWFADHPNDPALEDNCLYQHAIARINFTTYDVQRDEDIIHPRFDKPDIMVLTAANSGESPWAYARVIGIFHINVLQPPTLNARRIEFLWVRWFERDETHVSGVTMRRLEQLTFVQEGCQDAFGFVNPAHIIRGCHLIPSYCHGRTDTLLSPSLARDHEGDWKYHMVMRFVDRDMAMRHLGLGVGHVEGRAPVPETGILAPYSADELQSGLSVFDHDNLENEQPTARQLDPQEDEENEDIEQDLDGCYRGDDDLDEEGVLDSYGDF</sequence>
<dbReference type="Pfam" id="PF18759">
    <property type="entry name" value="Plavaka"/>
    <property type="match status" value="1"/>
</dbReference>
<evidence type="ECO:0000256" key="1">
    <source>
        <dbReference type="SAM" id="MobiDB-lite"/>
    </source>
</evidence>
<protein>
    <submittedName>
        <fullName evidence="2">Uncharacterized protein</fullName>
    </submittedName>
</protein>
<dbReference type="EMBL" id="KL197728">
    <property type="protein sequence ID" value="KDQ54663.1"/>
    <property type="molecule type" value="Genomic_DNA"/>
</dbReference>
<evidence type="ECO:0000313" key="2">
    <source>
        <dbReference type="EMBL" id="KDQ54663.1"/>
    </source>
</evidence>
<dbReference type="HOGENOM" id="CLU_002498_0_0_1"/>